<feature type="transmembrane region" description="Helical" evidence="1">
    <location>
        <begin position="48"/>
        <end position="70"/>
    </location>
</feature>
<evidence type="ECO:0008006" key="4">
    <source>
        <dbReference type="Google" id="ProtNLM"/>
    </source>
</evidence>
<dbReference type="Proteomes" id="UP000233398">
    <property type="component" value="Unassembled WGS sequence"/>
</dbReference>
<evidence type="ECO:0000313" key="2">
    <source>
        <dbReference type="EMBL" id="PKD44312.1"/>
    </source>
</evidence>
<evidence type="ECO:0000256" key="1">
    <source>
        <dbReference type="SAM" id="Phobius"/>
    </source>
</evidence>
<feature type="transmembrane region" description="Helical" evidence="1">
    <location>
        <begin position="76"/>
        <end position="95"/>
    </location>
</feature>
<keyword evidence="3" id="KW-1185">Reference proteome</keyword>
<proteinExistence type="predicted"/>
<reference evidence="2 3" key="1">
    <citation type="submission" date="2017-11" db="EMBL/GenBank/DDBJ databases">
        <title>Rhodohalobacter 15182 sp. nov., isolated from a salt lake.</title>
        <authorList>
            <person name="Han S."/>
        </authorList>
    </citation>
    <scope>NUCLEOTIDE SEQUENCE [LARGE SCALE GENOMIC DNA]</scope>
    <source>
        <strain evidence="2 3">15182</strain>
    </source>
</reference>
<name>A0A2N0VJE5_9BACT</name>
<protein>
    <recommendedName>
        <fullName evidence="4">Phage holin family protein</fullName>
    </recommendedName>
</protein>
<keyword evidence="1" id="KW-1133">Transmembrane helix</keyword>
<dbReference type="OrthoDB" id="1525123at2"/>
<sequence>MNESQQDSEQKDSFRREIRVYVEKRIQLVSVAISEQISLMIAQSFQKLAGMLLISSAILFLWLALSFFLGDLLNNTSLGFLIASGPLFIFGFIFIRSSSKKITDRIQAQLISRLMDGFEESFKIEKLNQEEDSSGKE</sequence>
<organism evidence="2 3">
    <name type="scientific">Rhodohalobacter barkolensis</name>
    <dbReference type="NCBI Taxonomy" id="2053187"/>
    <lineage>
        <taxon>Bacteria</taxon>
        <taxon>Pseudomonadati</taxon>
        <taxon>Balneolota</taxon>
        <taxon>Balneolia</taxon>
        <taxon>Balneolales</taxon>
        <taxon>Balneolaceae</taxon>
        <taxon>Rhodohalobacter</taxon>
    </lineage>
</organism>
<keyword evidence="1" id="KW-0472">Membrane</keyword>
<gene>
    <name evidence="2" type="ORF">CWD77_02260</name>
</gene>
<keyword evidence="1" id="KW-0812">Transmembrane</keyword>
<evidence type="ECO:0000313" key="3">
    <source>
        <dbReference type="Proteomes" id="UP000233398"/>
    </source>
</evidence>
<accession>A0A2N0VJE5</accession>
<dbReference type="RefSeq" id="WP_101071603.1">
    <property type="nucleotide sequence ID" value="NZ_PISP01000001.1"/>
</dbReference>
<dbReference type="EMBL" id="PISP01000001">
    <property type="protein sequence ID" value="PKD44312.1"/>
    <property type="molecule type" value="Genomic_DNA"/>
</dbReference>
<comment type="caution">
    <text evidence="2">The sequence shown here is derived from an EMBL/GenBank/DDBJ whole genome shotgun (WGS) entry which is preliminary data.</text>
</comment>
<dbReference type="AlphaFoldDB" id="A0A2N0VJE5"/>